<protein>
    <submittedName>
        <fullName evidence="1">Uncharacterized protein</fullName>
    </submittedName>
</protein>
<evidence type="ECO:0000313" key="2">
    <source>
        <dbReference type="Proteomes" id="UP001148838"/>
    </source>
</evidence>
<proteinExistence type="predicted"/>
<comment type="caution">
    <text evidence="1">The sequence shown here is derived from an EMBL/GenBank/DDBJ whole genome shotgun (WGS) entry which is preliminary data.</text>
</comment>
<accession>A0ABQ8SH29</accession>
<reference evidence="1 2" key="1">
    <citation type="journal article" date="2022" name="Allergy">
        <title>Genome assembly and annotation of Periplaneta americana reveal a comprehensive cockroach allergen profile.</title>
        <authorList>
            <person name="Wang L."/>
            <person name="Xiong Q."/>
            <person name="Saelim N."/>
            <person name="Wang L."/>
            <person name="Nong W."/>
            <person name="Wan A.T."/>
            <person name="Shi M."/>
            <person name="Liu X."/>
            <person name="Cao Q."/>
            <person name="Hui J.H.L."/>
            <person name="Sookrung N."/>
            <person name="Leung T.F."/>
            <person name="Tungtrongchitr A."/>
            <person name="Tsui S.K.W."/>
        </authorList>
    </citation>
    <scope>NUCLEOTIDE SEQUENCE [LARGE SCALE GENOMIC DNA]</scope>
    <source>
        <strain evidence="1">PWHHKU_190912</strain>
    </source>
</reference>
<sequence>MSGLLIIHLNCDRTRALLIRSSNFVLFILIHSAPRILSQDQRDDRMTICDDLISSADDDPTFLNRIIMETKLGVSFMIRN</sequence>
<gene>
    <name evidence="1" type="ORF">ANN_15666</name>
</gene>
<name>A0ABQ8SH29_PERAM</name>
<dbReference type="Proteomes" id="UP001148838">
    <property type="component" value="Unassembled WGS sequence"/>
</dbReference>
<evidence type="ECO:0000313" key="1">
    <source>
        <dbReference type="EMBL" id="KAJ4433407.1"/>
    </source>
</evidence>
<dbReference type="EMBL" id="JAJSOF020000027">
    <property type="protein sequence ID" value="KAJ4433407.1"/>
    <property type="molecule type" value="Genomic_DNA"/>
</dbReference>
<organism evidence="1 2">
    <name type="scientific">Periplaneta americana</name>
    <name type="common">American cockroach</name>
    <name type="synonym">Blatta americana</name>
    <dbReference type="NCBI Taxonomy" id="6978"/>
    <lineage>
        <taxon>Eukaryota</taxon>
        <taxon>Metazoa</taxon>
        <taxon>Ecdysozoa</taxon>
        <taxon>Arthropoda</taxon>
        <taxon>Hexapoda</taxon>
        <taxon>Insecta</taxon>
        <taxon>Pterygota</taxon>
        <taxon>Neoptera</taxon>
        <taxon>Polyneoptera</taxon>
        <taxon>Dictyoptera</taxon>
        <taxon>Blattodea</taxon>
        <taxon>Blattoidea</taxon>
        <taxon>Blattidae</taxon>
        <taxon>Blattinae</taxon>
        <taxon>Periplaneta</taxon>
    </lineage>
</organism>
<keyword evidence="2" id="KW-1185">Reference proteome</keyword>